<sequence>MSRNPSDDAAEAREELASLVDELMTRLSPSSLAAQAGDTARQTGEDIKEFVTTRDISGDTDGSRARNVKIALGAGAAVVGLIALKIIRK</sequence>
<dbReference type="KEGG" id="jde:Jden_2341"/>
<proteinExistence type="predicted"/>
<reference evidence="2 3" key="1">
    <citation type="journal article" date="2009" name="Stand. Genomic Sci.">
        <title>Complete genome sequence of Jonesia denitrificans type strain (Prevot 55134).</title>
        <authorList>
            <person name="Pukall R."/>
            <person name="Gehrich-Schroter G."/>
            <person name="Lapidus A."/>
            <person name="Nolan M."/>
            <person name="Glavina Del Rio T."/>
            <person name="Lucas S."/>
            <person name="Chen F."/>
            <person name="Tice H."/>
            <person name="Pitluck S."/>
            <person name="Cheng J.F."/>
            <person name="Copeland A."/>
            <person name="Saunders E."/>
            <person name="Brettin T."/>
            <person name="Detter J.C."/>
            <person name="Bruce D."/>
            <person name="Goodwin L."/>
            <person name="Pati A."/>
            <person name="Ivanova N."/>
            <person name="Mavromatis K."/>
            <person name="Ovchinnikova G."/>
            <person name="Chen A."/>
            <person name="Palaniappan K."/>
            <person name="Land M."/>
            <person name="Hauser L."/>
            <person name="Chang Y.J."/>
            <person name="Jeffries C.D."/>
            <person name="Chain P."/>
            <person name="Goker M."/>
            <person name="Bristow J."/>
            <person name="Eisen J.A."/>
            <person name="Markowitz V."/>
            <person name="Hugenholtz P."/>
            <person name="Kyrpides N.C."/>
            <person name="Klenk H.P."/>
            <person name="Han C."/>
        </authorList>
    </citation>
    <scope>NUCLEOTIDE SEQUENCE [LARGE SCALE GENOMIC DNA]</scope>
    <source>
        <strain evidence="3">ATCC 14870 / DSM 20603 / BCRC 15368 / CIP 55.134 / JCM 11481 / NBRC 15587 / NCTC 10816 / Prevot 55134</strain>
    </source>
</reference>
<dbReference type="Proteomes" id="UP000000628">
    <property type="component" value="Chromosome"/>
</dbReference>
<dbReference type="HOGENOM" id="CLU_166228_0_0_11"/>
<dbReference type="InterPro" id="IPR022062">
    <property type="entry name" value="DUF3618"/>
</dbReference>
<dbReference type="Pfam" id="PF12277">
    <property type="entry name" value="DUF3618"/>
    <property type="match status" value="1"/>
</dbReference>
<keyword evidence="1" id="KW-0472">Membrane</keyword>
<name>C7R287_JONDD</name>
<keyword evidence="3" id="KW-1185">Reference proteome</keyword>
<dbReference type="RefSeq" id="WP_015772586.1">
    <property type="nucleotide sequence ID" value="NC_013174.1"/>
</dbReference>
<feature type="transmembrane region" description="Helical" evidence="1">
    <location>
        <begin position="70"/>
        <end position="87"/>
    </location>
</feature>
<gene>
    <name evidence="2" type="ordered locus">Jden_2341</name>
</gene>
<evidence type="ECO:0000256" key="1">
    <source>
        <dbReference type="SAM" id="Phobius"/>
    </source>
</evidence>
<accession>C7R287</accession>
<organism evidence="2 3">
    <name type="scientific">Jonesia denitrificans (strain ATCC 14870 / DSM 20603 / BCRC 15368 / CIP 55.134 / JCM 11481 / NBRC 15587 / NCTC 10816 / Prevot 55134)</name>
    <name type="common">Listeria denitrificans</name>
    <dbReference type="NCBI Taxonomy" id="471856"/>
    <lineage>
        <taxon>Bacteria</taxon>
        <taxon>Bacillati</taxon>
        <taxon>Actinomycetota</taxon>
        <taxon>Actinomycetes</taxon>
        <taxon>Micrococcales</taxon>
        <taxon>Jonesiaceae</taxon>
        <taxon>Jonesia</taxon>
    </lineage>
</organism>
<evidence type="ECO:0000313" key="3">
    <source>
        <dbReference type="Proteomes" id="UP000000628"/>
    </source>
</evidence>
<evidence type="ECO:0000313" key="2">
    <source>
        <dbReference type="EMBL" id="ACV09975.1"/>
    </source>
</evidence>
<evidence type="ECO:0008006" key="4">
    <source>
        <dbReference type="Google" id="ProtNLM"/>
    </source>
</evidence>
<keyword evidence="1" id="KW-0812">Transmembrane</keyword>
<dbReference type="AlphaFoldDB" id="C7R287"/>
<dbReference type="STRING" id="471856.Jden_2341"/>
<dbReference type="EMBL" id="CP001706">
    <property type="protein sequence ID" value="ACV09975.1"/>
    <property type="molecule type" value="Genomic_DNA"/>
</dbReference>
<protein>
    <recommendedName>
        <fullName evidence="4">DUF3618 domain-containing protein</fullName>
    </recommendedName>
</protein>
<keyword evidence="1" id="KW-1133">Transmembrane helix</keyword>
<dbReference type="OrthoDB" id="3538051at2"/>